<dbReference type="EMBL" id="JACVVK020000045">
    <property type="protein sequence ID" value="KAK7499233.1"/>
    <property type="molecule type" value="Genomic_DNA"/>
</dbReference>
<reference evidence="2 3" key="1">
    <citation type="journal article" date="2023" name="Sci. Data">
        <title>Genome assembly of the Korean intertidal mud-creeper Batillaria attramentaria.</title>
        <authorList>
            <person name="Patra A.K."/>
            <person name="Ho P.T."/>
            <person name="Jun S."/>
            <person name="Lee S.J."/>
            <person name="Kim Y."/>
            <person name="Won Y.J."/>
        </authorList>
    </citation>
    <scope>NUCLEOTIDE SEQUENCE [LARGE SCALE GENOMIC DNA]</scope>
    <source>
        <strain evidence="2">Wonlab-2016</strain>
    </source>
</reference>
<evidence type="ECO:0000313" key="2">
    <source>
        <dbReference type="EMBL" id="KAK7499233.1"/>
    </source>
</evidence>
<gene>
    <name evidence="2" type="ORF">BaRGS_00009493</name>
</gene>
<feature type="region of interest" description="Disordered" evidence="1">
    <location>
        <begin position="44"/>
        <end position="78"/>
    </location>
</feature>
<evidence type="ECO:0000256" key="1">
    <source>
        <dbReference type="SAM" id="MobiDB-lite"/>
    </source>
</evidence>
<organism evidence="2 3">
    <name type="scientific">Batillaria attramentaria</name>
    <dbReference type="NCBI Taxonomy" id="370345"/>
    <lineage>
        <taxon>Eukaryota</taxon>
        <taxon>Metazoa</taxon>
        <taxon>Spiralia</taxon>
        <taxon>Lophotrochozoa</taxon>
        <taxon>Mollusca</taxon>
        <taxon>Gastropoda</taxon>
        <taxon>Caenogastropoda</taxon>
        <taxon>Sorbeoconcha</taxon>
        <taxon>Cerithioidea</taxon>
        <taxon>Batillariidae</taxon>
        <taxon>Batillaria</taxon>
    </lineage>
</organism>
<protein>
    <submittedName>
        <fullName evidence="2">Uncharacterized protein</fullName>
    </submittedName>
</protein>
<sequence length="375" mass="43443">MHERPSGLQINVCHKKCGFCKLTAFIYYTTHLIHRNCNKVQYFPSKSPERHRPRKPAYSQSDSQIRSLPGSPVCSPAGSSPSLYITTIEDEYGQRRHHVKGLRINLPAERGIRYDEWDWELVMIVADNEYAVQDWTHSVVGHWLKDLIDSYQENIILIMKSVKNGLYIKVILEVLREDGSIGEKVREAYEIFVRMIEKFAVSPDITHVQFQSQDTIRVRHGAMCRHYLRAQDDNVRMDNCSNPPAHEFTCYTFSGLDETDGLPGQTIFLCVLQEPQTNYFLVPRGKSPKLRAIQGTELDIKIEHITQADPRFFRMIQAGSGQGTYFLKPLVFKDYYLEFNVHRGLTLQRCEPPPYDRCETARNFTFEFIPVGRAM</sequence>
<name>A0ABD0LJF0_9CAEN</name>
<evidence type="ECO:0000313" key="3">
    <source>
        <dbReference type="Proteomes" id="UP001519460"/>
    </source>
</evidence>
<accession>A0ABD0LJF0</accession>
<comment type="caution">
    <text evidence="2">The sequence shown here is derived from an EMBL/GenBank/DDBJ whole genome shotgun (WGS) entry which is preliminary data.</text>
</comment>
<dbReference type="Proteomes" id="UP001519460">
    <property type="component" value="Unassembled WGS sequence"/>
</dbReference>
<dbReference type="AlphaFoldDB" id="A0ABD0LJF0"/>
<proteinExistence type="predicted"/>
<keyword evidence="3" id="KW-1185">Reference proteome</keyword>